<gene>
    <name evidence="1" type="ordered locus">MCON_2000</name>
</gene>
<proteinExistence type="predicted"/>
<dbReference type="InParanoid" id="F4BWS4"/>
<name>F4BWS4_METSG</name>
<dbReference type="Proteomes" id="UP000007807">
    <property type="component" value="Chromosome"/>
</dbReference>
<dbReference type="EMBL" id="CP002565">
    <property type="protein sequence ID" value="AEB68560.1"/>
    <property type="molecule type" value="Genomic_DNA"/>
</dbReference>
<protein>
    <submittedName>
        <fullName evidence="1">Lipoprotein, putative</fullName>
    </submittedName>
</protein>
<keyword evidence="2" id="KW-1185">Reference proteome</keyword>
<dbReference type="PROSITE" id="PS51257">
    <property type="entry name" value="PROKAR_LIPOPROTEIN"/>
    <property type="match status" value="1"/>
</dbReference>
<keyword evidence="1" id="KW-0449">Lipoprotein</keyword>
<evidence type="ECO:0000313" key="2">
    <source>
        <dbReference type="Proteomes" id="UP000007807"/>
    </source>
</evidence>
<organism evidence="1 2">
    <name type="scientific">Methanothrix soehngenii (strain ATCC 5969 / DSM 3671 / JCM 10134 / NBRC 103675 / OCM 69 / GP-6)</name>
    <name type="common">Methanosaeta concilii</name>
    <dbReference type="NCBI Taxonomy" id="990316"/>
    <lineage>
        <taxon>Archaea</taxon>
        <taxon>Methanobacteriati</taxon>
        <taxon>Methanobacteriota</taxon>
        <taxon>Stenosarchaea group</taxon>
        <taxon>Methanomicrobia</taxon>
        <taxon>Methanotrichales</taxon>
        <taxon>Methanotrichaceae</taxon>
        <taxon>Methanothrix</taxon>
    </lineage>
</organism>
<dbReference type="AlphaFoldDB" id="F4BWS4"/>
<reference evidence="1 2" key="1">
    <citation type="journal article" date="2011" name="J. Bacteriol.">
        <title>Complete genome sequence of Methanosaeta concilii, a specialist in aceticlastic methanogenesis.</title>
        <authorList>
            <person name="Barber R.D."/>
            <person name="Zhang L."/>
            <person name="Harnack M."/>
            <person name="Olson M.V."/>
            <person name="Kaul R."/>
            <person name="Ingram-Smith C."/>
            <person name="Smith K.S."/>
        </authorList>
    </citation>
    <scope>NUCLEOTIDE SEQUENCE [LARGE SCALE GENOMIC DNA]</scope>
    <source>
        <strain evidence="2">ATCC 5969 / DSM 3671 / JCM 10134 / NBRC 103675 / OCM 69 / GP-6</strain>
    </source>
</reference>
<sequence>MLKISLVAVCVILIACNCIGDGSGQGMDYTYNETTGIYNVSAGDSYLKSIGPYSYSKIIESRYYEYDATNESYITLLALGDILEDQKNFYKEKRYNSDYVGKYDESLYFTENEAYDFIRQCDALIVLGNNLLNETSILFEQNDYNGTVECYYRFLKLRTVTPSILEYGTTAAYVLSDIHSNMGTYNAGVDRGMEQDRDGIARYFEFDDTKARQQAESAASILAEKERKKRYQSYFNDTGIKITTGDYESSKLVTVPLNNCEISFQIRTIYEMEIIPCINVVSKTVGTGKYYHTENFTMDLFVMGHDHDLIITIADYIGPAKYKPTNPFDSLSLVDRRGYKVFDYGSIFRIDGHTGRKYESFNSERPNKPHMCVVSYALDSNTFVQVHTQHLDQDKDVALLLETLHIEKKVK</sequence>
<dbReference type="HOGENOM" id="CLU_668369_0_0_2"/>
<dbReference type="KEGG" id="mcj:MCON_2000"/>
<accession>F4BWS4</accession>
<evidence type="ECO:0000313" key="1">
    <source>
        <dbReference type="EMBL" id="AEB68560.1"/>
    </source>
</evidence>